<evidence type="ECO:0000256" key="2">
    <source>
        <dbReference type="ARBA" id="ARBA00022857"/>
    </source>
</evidence>
<dbReference type="EMBL" id="NKCI01000065">
    <property type="protein sequence ID" value="RSL59533.1"/>
    <property type="molecule type" value="Genomic_DNA"/>
</dbReference>
<evidence type="ECO:0000313" key="6">
    <source>
        <dbReference type="Proteomes" id="UP000288168"/>
    </source>
</evidence>
<keyword evidence="2" id="KW-0521">NADP</keyword>
<sequence>MKVSLFTTGVYLDMAISSAGPIVPKVEVDEVTVVHVALDDCGFYVRWLFENPEEADGRDLEVAIEHVHYDDLAKAFERVTGRKARFVDVDFETYWREGSLAKTADRPRGFGSAERDLESARHDAENAQRAVDDLDREIDWANRRIDDEPWYNCPPLIAEKAGLLAAQATATAGLQVVRGVFFAAEALVHGTGFVAAEGAIGAAEVALDSVRDLKTAALNTAKDALEEVNEAQRSLIQDAIDALHAAQTASEELHVFDLARDALGAGESIAQGMINGAQEAVDGLSKCGEFIAFDASEAALRFAQSNTSELNLARDAVEVAEGAVNMGLDMGKWAMQHAGQVFNIRKMEFSGSTKSLVAADASTPPLVMNIEGTVLGEDFQVHIQWKPHFNLVELIKELFTMIWEKIKELAKHLIM</sequence>
<dbReference type="InterPro" id="IPR051164">
    <property type="entry name" value="NmrA-like_oxidored"/>
</dbReference>
<dbReference type="Pfam" id="PF05368">
    <property type="entry name" value="NmrA"/>
    <property type="match status" value="1"/>
</dbReference>
<gene>
    <name evidence="5" type="ORF">CEP54_007216</name>
</gene>
<dbReference type="Gene3D" id="3.40.50.720">
    <property type="entry name" value="NAD(P)-binding Rossmann-like Domain"/>
    <property type="match status" value="1"/>
</dbReference>
<protein>
    <recommendedName>
        <fullName evidence="4">NmrA-like domain-containing protein</fullName>
    </recommendedName>
</protein>
<evidence type="ECO:0000256" key="1">
    <source>
        <dbReference type="ARBA" id="ARBA00006328"/>
    </source>
</evidence>
<reference evidence="5 6" key="1">
    <citation type="submission" date="2017-06" db="EMBL/GenBank/DDBJ databases">
        <title>Comparative genomic analysis of Ambrosia Fusariam Clade fungi.</title>
        <authorList>
            <person name="Stajich J.E."/>
            <person name="Carrillo J."/>
            <person name="Kijimoto T."/>
            <person name="Eskalen A."/>
            <person name="O'Donnell K."/>
            <person name="Kasson M."/>
        </authorList>
    </citation>
    <scope>NUCLEOTIDE SEQUENCE [LARGE SCALE GENOMIC DNA]</scope>
    <source>
        <strain evidence="5 6">NRRL62584</strain>
    </source>
</reference>
<organism evidence="5 6">
    <name type="scientific">Fusarium duplospermum</name>
    <dbReference type="NCBI Taxonomy" id="1325734"/>
    <lineage>
        <taxon>Eukaryota</taxon>
        <taxon>Fungi</taxon>
        <taxon>Dikarya</taxon>
        <taxon>Ascomycota</taxon>
        <taxon>Pezizomycotina</taxon>
        <taxon>Sordariomycetes</taxon>
        <taxon>Hypocreomycetidae</taxon>
        <taxon>Hypocreales</taxon>
        <taxon>Nectriaceae</taxon>
        <taxon>Fusarium</taxon>
        <taxon>Fusarium solani species complex</taxon>
    </lineage>
</organism>
<evidence type="ECO:0000313" key="5">
    <source>
        <dbReference type="EMBL" id="RSL59533.1"/>
    </source>
</evidence>
<dbReference type="AlphaFoldDB" id="A0A428Q2M1"/>
<dbReference type="GO" id="GO:0005634">
    <property type="term" value="C:nucleus"/>
    <property type="evidence" value="ECO:0007669"/>
    <property type="project" value="TreeGrafter"/>
</dbReference>
<name>A0A428Q2M1_9HYPO</name>
<dbReference type="PANTHER" id="PTHR42748:SF14">
    <property type="entry name" value="SNOAL-LIKE DOMAIN-CONTAINING PROTEIN"/>
    <property type="match status" value="1"/>
</dbReference>
<dbReference type="Proteomes" id="UP000288168">
    <property type="component" value="Unassembled WGS sequence"/>
</dbReference>
<comment type="similarity">
    <text evidence="1">Belongs to the NmrA-type oxidoreductase family.</text>
</comment>
<dbReference type="InterPro" id="IPR036291">
    <property type="entry name" value="NAD(P)-bd_dom_sf"/>
</dbReference>
<dbReference type="InterPro" id="IPR008030">
    <property type="entry name" value="NmrA-like"/>
</dbReference>
<keyword evidence="3" id="KW-0175">Coiled coil</keyword>
<evidence type="ECO:0000256" key="3">
    <source>
        <dbReference type="SAM" id="Coils"/>
    </source>
</evidence>
<dbReference type="PANTHER" id="PTHR42748">
    <property type="entry name" value="NITROGEN METABOLITE REPRESSION PROTEIN NMRA FAMILY MEMBER"/>
    <property type="match status" value="1"/>
</dbReference>
<accession>A0A428Q2M1</accession>
<comment type="caution">
    <text evidence="5">The sequence shown here is derived from an EMBL/GenBank/DDBJ whole genome shotgun (WGS) entry which is preliminary data.</text>
</comment>
<dbReference type="STRING" id="1325734.A0A428Q2M1"/>
<feature type="domain" description="NmrA-like" evidence="4">
    <location>
        <begin position="15"/>
        <end position="94"/>
    </location>
</feature>
<dbReference type="OrthoDB" id="3219467at2759"/>
<evidence type="ECO:0000259" key="4">
    <source>
        <dbReference type="Pfam" id="PF05368"/>
    </source>
</evidence>
<feature type="coiled-coil region" evidence="3">
    <location>
        <begin position="110"/>
        <end position="144"/>
    </location>
</feature>
<keyword evidence="6" id="KW-1185">Reference proteome</keyword>
<dbReference type="SUPFAM" id="SSF51735">
    <property type="entry name" value="NAD(P)-binding Rossmann-fold domains"/>
    <property type="match status" value="1"/>
</dbReference>
<proteinExistence type="inferred from homology"/>